<reference evidence="1" key="1">
    <citation type="journal article" date="2020" name="mSystems">
        <title>Genome- and Community-Level Interaction Insights into Carbon Utilization and Element Cycling Functions of Hydrothermarchaeota in Hydrothermal Sediment.</title>
        <authorList>
            <person name="Zhou Z."/>
            <person name="Liu Y."/>
            <person name="Xu W."/>
            <person name="Pan J."/>
            <person name="Luo Z.H."/>
            <person name="Li M."/>
        </authorList>
    </citation>
    <scope>NUCLEOTIDE SEQUENCE [LARGE SCALE GENOMIC DNA]</scope>
    <source>
        <strain evidence="1">SpSt-732</strain>
    </source>
</reference>
<protein>
    <submittedName>
        <fullName evidence="1">Uncharacterized protein</fullName>
    </submittedName>
</protein>
<organism evidence="1">
    <name type="scientific">Ignisphaera aggregans</name>
    <dbReference type="NCBI Taxonomy" id="334771"/>
    <lineage>
        <taxon>Archaea</taxon>
        <taxon>Thermoproteota</taxon>
        <taxon>Thermoprotei</taxon>
        <taxon>Desulfurococcales</taxon>
        <taxon>Desulfurococcaceae</taxon>
        <taxon>Ignisphaera</taxon>
    </lineage>
</organism>
<name>A0A7C4BBV5_9CREN</name>
<accession>A0A7C4BBV5</accession>
<proteinExistence type="predicted"/>
<evidence type="ECO:0000313" key="1">
    <source>
        <dbReference type="EMBL" id="HGI87494.1"/>
    </source>
</evidence>
<dbReference type="EMBL" id="DTFF01000036">
    <property type="protein sequence ID" value="HGI87494.1"/>
    <property type="molecule type" value="Genomic_DNA"/>
</dbReference>
<dbReference type="AlphaFoldDB" id="A0A7C4BBV5"/>
<gene>
    <name evidence="1" type="ORF">ENV14_03775</name>
</gene>
<sequence length="108" mass="11316">MRKSSLAVLLIGIAIAVAWPVAAYLLYPVPSGDVEAIASVSDVPLPERPLGFMVGVGGMVMFRGSGIEVRGVSVYFCEGVAVVKLGSGEVVAVVFMPRQSFSDTSKVR</sequence>
<comment type="caution">
    <text evidence="1">The sequence shown here is derived from an EMBL/GenBank/DDBJ whole genome shotgun (WGS) entry which is preliminary data.</text>
</comment>